<dbReference type="EC" id="3.1.-.-" evidence="10"/>
<keyword evidence="8 10" id="KW-0464">Manganese</keyword>
<evidence type="ECO:0000256" key="8">
    <source>
        <dbReference type="ARBA" id="ARBA00023211"/>
    </source>
</evidence>
<dbReference type="InterPro" id="IPR050646">
    <property type="entry name" value="Cas1"/>
</dbReference>
<dbReference type="Gene3D" id="3.100.10.20">
    <property type="entry name" value="CRISPR-associated endonuclease Cas1, N-terminal domain"/>
    <property type="match status" value="1"/>
</dbReference>
<dbReference type="CDD" id="cd09634">
    <property type="entry name" value="Cas1_I-II-III"/>
    <property type="match status" value="1"/>
</dbReference>
<evidence type="ECO:0000256" key="6">
    <source>
        <dbReference type="ARBA" id="ARBA00023118"/>
    </source>
</evidence>
<feature type="compositionally biased region" description="Polar residues" evidence="11">
    <location>
        <begin position="19"/>
        <end position="31"/>
    </location>
</feature>
<evidence type="ECO:0000256" key="7">
    <source>
        <dbReference type="ARBA" id="ARBA00023125"/>
    </source>
</evidence>
<sequence>MTHPLQAGEIIAPVRKTPQPRSQPKKASTPNKRPLACSVVRGKSGPKTRFLDSWQDTMTTLYVTEQQAYVRVKHQQFHVLHNSDLVIAVPVNRVSHMVLFGCCNLSHGAISLALRRRIPILFLSYQGRYFGRLQTDGTSQVKYLRRQVECAADPEFVLRQAKAIVGGKLHNCRILLLRLNRRSSHQTPEATASIEQLKDYLEKVPGAESLESLLGYEGQGTRIYFQGLASLIYEPFVFERRTRRPPTDPVNSLLSLGYTLVHQNLHSLVQGVGLHPHFGNLHVPRDNHPALVSDLIEEFRAPLVDSLVMFLLNSQIFKLEDFTAPDARGGVYLYPDRLKVFLKHWQERLQSQVTHPHTGYQVSYFRCLELQVWEYITCLMGEEEVYRPMLLPDKW</sequence>
<evidence type="ECO:0000256" key="3">
    <source>
        <dbReference type="ARBA" id="ARBA00022759"/>
    </source>
</evidence>
<dbReference type="PANTHER" id="PTHR34353:SF2">
    <property type="entry name" value="CRISPR-ASSOCIATED ENDONUCLEASE CAS1 1"/>
    <property type="match status" value="1"/>
</dbReference>
<dbReference type="HAMAP" id="MF_01470">
    <property type="entry name" value="Cas1"/>
    <property type="match status" value="1"/>
</dbReference>
<keyword evidence="13" id="KW-1185">Reference proteome</keyword>
<dbReference type="NCBIfam" id="TIGR00287">
    <property type="entry name" value="cas1"/>
    <property type="match status" value="1"/>
</dbReference>
<evidence type="ECO:0000313" key="12">
    <source>
        <dbReference type="EMBL" id="MDJ1168741.1"/>
    </source>
</evidence>
<feature type="region of interest" description="Disordered" evidence="11">
    <location>
        <begin position="1"/>
        <end position="34"/>
    </location>
</feature>
<comment type="function">
    <text evidence="10">CRISPR (clustered regularly interspaced short palindromic repeat), is an adaptive immune system that provides protection against mobile genetic elements (viruses, transposable elements and conjugative plasmids). CRISPR clusters contain spacers, sequences complementary to antecedent mobile elements, and target invading nucleic acids. CRISPR clusters are transcribed and processed into CRISPR RNA (crRNA). Acts as a dsDNA endonuclease. Involved in the integration of spacer DNA into the CRISPR cassette.</text>
</comment>
<dbReference type="EMBL" id="JAQOSP010000033">
    <property type="protein sequence ID" value="MDJ1168741.1"/>
    <property type="molecule type" value="Genomic_DNA"/>
</dbReference>
<dbReference type="InterPro" id="IPR042211">
    <property type="entry name" value="CRISPR-assoc_Cas1_N"/>
</dbReference>
<evidence type="ECO:0000313" key="13">
    <source>
        <dbReference type="Proteomes" id="UP001235303"/>
    </source>
</evidence>
<comment type="subunit">
    <text evidence="9 10">Homodimer, forms a heterotetramer with a Cas2 homodimer.</text>
</comment>
<evidence type="ECO:0000256" key="4">
    <source>
        <dbReference type="ARBA" id="ARBA00022801"/>
    </source>
</evidence>
<evidence type="ECO:0000256" key="1">
    <source>
        <dbReference type="ARBA" id="ARBA00022722"/>
    </source>
</evidence>
<dbReference type="Gene3D" id="1.20.120.920">
    <property type="entry name" value="CRISPR-associated endonuclease Cas1, C-terminal domain"/>
    <property type="match status" value="1"/>
</dbReference>
<evidence type="ECO:0000256" key="5">
    <source>
        <dbReference type="ARBA" id="ARBA00022842"/>
    </source>
</evidence>
<reference evidence="12 13" key="1">
    <citation type="submission" date="2023-01" db="EMBL/GenBank/DDBJ databases">
        <title>Novel diversity within Roseofilum (Cyanobacteria; Desertifilaceae) from marine benthic mats with descriptions of four novel species.</title>
        <authorList>
            <person name="Wang Y."/>
            <person name="Berthold D.E."/>
            <person name="Hu J."/>
            <person name="Lefler F.W."/>
            <person name="Laughinghouse H.D. IV."/>
        </authorList>
    </citation>
    <scope>NUCLEOTIDE SEQUENCE [LARGE SCALE GENOMIC DNA]</scope>
    <source>
        <strain evidence="12 13">BLCC-M154</strain>
    </source>
</reference>
<gene>
    <name evidence="10 12" type="primary">cas1</name>
    <name evidence="12" type="ORF">PMG71_04825</name>
</gene>
<keyword evidence="5 10" id="KW-0460">Magnesium</keyword>
<dbReference type="Proteomes" id="UP001235303">
    <property type="component" value="Unassembled WGS sequence"/>
</dbReference>
<keyword evidence="4 10" id="KW-0378">Hydrolase</keyword>
<keyword evidence="1 10" id="KW-0540">Nuclease</keyword>
<protein>
    <recommendedName>
        <fullName evidence="10">CRISPR-associated endonuclease Cas1</fullName>
        <ecNumber evidence="10">3.1.-.-</ecNumber>
    </recommendedName>
</protein>
<keyword evidence="2 10" id="KW-0479">Metal-binding</keyword>
<keyword evidence="6 10" id="KW-0051">Antiviral defense</keyword>
<keyword evidence="7 10" id="KW-0238">DNA-binding</keyword>
<evidence type="ECO:0000256" key="9">
    <source>
        <dbReference type="ARBA" id="ARBA00038592"/>
    </source>
</evidence>
<dbReference type="RefSeq" id="WP_283752503.1">
    <property type="nucleotide sequence ID" value="NZ_JAQOSP010000033.1"/>
</dbReference>
<feature type="binding site" evidence="10">
    <location>
        <position position="282"/>
    </location>
    <ligand>
        <name>Mn(2+)</name>
        <dbReference type="ChEBI" id="CHEBI:29035"/>
    </ligand>
</feature>
<organism evidence="12 13">
    <name type="scientific">Roseofilum acuticapitatum BLCC-M154</name>
    <dbReference type="NCBI Taxonomy" id="3022444"/>
    <lineage>
        <taxon>Bacteria</taxon>
        <taxon>Bacillati</taxon>
        <taxon>Cyanobacteriota</taxon>
        <taxon>Cyanophyceae</taxon>
        <taxon>Desertifilales</taxon>
        <taxon>Desertifilaceae</taxon>
        <taxon>Roseofilum</taxon>
        <taxon>Roseofilum acuticapitatum</taxon>
    </lineage>
</organism>
<comment type="cofactor">
    <cofactor evidence="10">
        <name>Mg(2+)</name>
        <dbReference type="ChEBI" id="CHEBI:18420"/>
    </cofactor>
    <cofactor evidence="10">
        <name>Mn(2+)</name>
        <dbReference type="ChEBI" id="CHEBI:29035"/>
    </cofactor>
</comment>
<dbReference type="InterPro" id="IPR002729">
    <property type="entry name" value="CRISPR-assoc_Cas1"/>
</dbReference>
<comment type="similarity">
    <text evidence="10">Belongs to the CRISPR-associated endonuclease Cas1 family.</text>
</comment>
<proteinExistence type="inferred from homology"/>
<comment type="caution">
    <text evidence="12">The sequence shown here is derived from an EMBL/GenBank/DDBJ whole genome shotgun (WGS) entry which is preliminary data.</text>
</comment>
<name>A0ABT7AR11_9CYAN</name>
<feature type="binding site" evidence="10">
    <location>
        <position position="297"/>
    </location>
    <ligand>
        <name>Mn(2+)</name>
        <dbReference type="ChEBI" id="CHEBI:29035"/>
    </ligand>
</feature>
<evidence type="ECO:0000256" key="11">
    <source>
        <dbReference type="SAM" id="MobiDB-lite"/>
    </source>
</evidence>
<dbReference type="GO" id="GO:0004519">
    <property type="term" value="F:endonuclease activity"/>
    <property type="evidence" value="ECO:0007669"/>
    <property type="project" value="UniProtKB-KW"/>
</dbReference>
<dbReference type="Pfam" id="PF01867">
    <property type="entry name" value="Cas_Cas1"/>
    <property type="match status" value="1"/>
</dbReference>
<evidence type="ECO:0000256" key="10">
    <source>
        <dbReference type="HAMAP-Rule" id="MF_01470"/>
    </source>
</evidence>
<keyword evidence="3 10" id="KW-0255">Endonuclease</keyword>
<evidence type="ECO:0000256" key="2">
    <source>
        <dbReference type="ARBA" id="ARBA00022723"/>
    </source>
</evidence>
<dbReference type="InterPro" id="IPR042206">
    <property type="entry name" value="CRISPR-assoc_Cas1_C"/>
</dbReference>
<feature type="binding site" evidence="10">
    <location>
        <position position="217"/>
    </location>
    <ligand>
        <name>Mn(2+)</name>
        <dbReference type="ChEBI" id="CHEBI:29035"/>
    </ligand>
</feature>
<accession>A0ABT7AR11</accession>
<dbReference type="PANTHER" id="PTHR34353">
    <property type="entry name" value="CRISPR-ASSOCIATED ENDONUCLEASE CAS1 1"/>
    <property type="match status" value="1"/>
</dbReference>